<dbReference type="CDD" id="cd06195">
    <property type="entry name" value="FNR1"/>
    <property type="match status" value="1"/>
</dbReference>
<name>A0A953T5Y3_9BURK</name>
<evidence type="ECO:0000256" key="1">
    <source>
        <dbReference type="ARBA" id="ARBA00008312"/>
    </source>
</evidence>
<accession>A0A953T5Y3</accession>
<dbReference type="EMBL" id="JAHXRI010000010">
    <property type="protein sequence ID" value="MBZ1351442.1"/>
    <property type="molecule type" value="Genomic_DNA"/>
</dbReference>
<dbReference type="EC" id="1.18.1.2" evidence="2"/>
<dbReference type="InterPro" id="IPR017927">
    <property type="entry name" value="FAD-bd_FR_type"/>
</dbReference>
<sequence length="276" mass="30332">MLSAKYTPQTVLSKTVWLSDKLFSLKVTRAPDFQFVPGQFARLGLPIDAADPLTPNEWRAYSMVSHPTEDVLEFFSVVVPDGKFSPKLAALAPGDTLWVNKTVFGFLTLEQFASGEDLWLISTGTGLSAYISMLREASTWQRFKRIVVLHGVRHAGELAYRDELLALQSQHNASPEALGNNQAKMIYLPVTSQEPLTPSLSPAISPDLLSANRLTTLLTSGELEQRTGIPLQAERARIMLCGNPAMVTEMRALLAERGFAAGRRGVAGNLAVENYW</sequence>
<evidence type="ECO:0000259" key="5">
    <source>
        <dbReference type="PROSITE" id="PS51384"/>
    </source>
</evidence>
<evidence type="ECO:0000256" key="4">
    <source>
        <dbReference type="ARBA" id="ARBA00047776"/>
    </source>
</evidence>
<dbReference type="GO" id="GO:0004324">
    <property type="term" value="F:ferredoxin-NADP+ reductase activity"/>
    <property type="evidence" value="ECO:0007669"/>
    <property type="project" value="UniProtKB-EC"/>
</dbReference>
<dbReference type="PROSITE" id="PS51384">
    <property type="entry name" value="FAD_FR"/>
    <property type="match status" value="1"/>
</dbReference>
<feature type="domain" description="FAD-binding FR-type" evidence="5">
    <location>
        <begin position="4"/>
        <end position="110"/>
    </location>
</feature>
<comment type="similarity">
    <text evidence="1">Belongs to the ferredoxin--NADP reductase type 1 family.</text>
</comment>
<comment type="caution">
    <text evidence="6">The sequence shown here is derived from an EMBL/GenBank/DDBJ whole genome shotgun (WGS) entry which is preliminary data.</text>
</comment>
<dbReference type="InterPro" id="IPR051930">
    <property type="entry name" value="FNR_type-1"/>
</dbReference>
<evidence type="ECO:0000313" key="7">
    <source>
        <dbReference type="Proteomes" id="UP000739565"/>
    </source>
</evidence>
<dbReference type="GO" id="GO:0000166">
    <property type="term" value="F:nucleotide binding"/>
    <property type="evidence" value="ECO:0007669"/>
    <property type="project" value="UniProtKB-KW"/>
</dbReference>
<dbReference type="Proteomes" id="UP000739565">
    <property type="component" value="Unassembled WGS sequence"/>
</dbReference>
<evidence type="ECO:0000256" key="3">
    <source>
        <dbReference type="ARBA" id="ARBA00022741"/>
    </source>
</evidence>
<dbReference type="Gene3D" id="3.40.50.80">
    <property type="entry name" value="Nucleotide-binding domain of ferredoxin-NADP reductase (FNR) module"/>
    <property type="match status" value="1"/>
</dbReference>
<comment type="catalytic activity">
    <reaction evidence="4">
        <text>2 reduced [2Fe-2S]-[ferredoxin] + NADP(+) + H(+) = 2 oxidized [2Fe-2S]-[ferredoxin] + NADPH</text>
        <dbReference type="Rhea" id="RHEA:20125"/>
        <dbReference type="Rhea" id="RHEA-COMP:10000"/>
        <dbReference type="Rhea" id="RHEA-COMP:10001"/>
        <dbReference type="ChEBI" id="CHEBI:15378"/>
        <dbReference type="ChEBI" id="CHEBI:33737"/>
        <dbReference type="ChEBI" id="CHEBI:33738"/>
        <dbReference type="ChEBI" id="CHEBI:57783"/>
        <dbReference type="ChEBI" id="CHEBI:58349"/>
        <dbReference type="EC" id="1.18.1.2"/>
    </reaction>
</comment>
<evidence type="ECO:0000256" key="2">
    <source>
        <dbReference type="ARBA" id="ARBA00013223"/>
    </source>
</evidence>
<dbReference type="InterPro" id="IPR017938">
    <property type="entry name" value="Riboflavin_synthase-like_b-brl"/>
</dbReference>
<organism evidence="6 7">
    <name type="scientific">Zwartia hollandica</name>
    <dbReference type="NCBI Taxonomy" id="324606"/>
    <lineage>
        <taxon>Bacteria</taxon>
        <taxon>Pseudomonadati</taxon>
        <taxon>Pseudomonadota</taxon>
        <taxon>Betaproteobacteria</taxon>
        <taxon>Burkholderiales</taxon>
        <taxon>Alcaligenaceae</taxon>
        <taxon>Zwartia</taxon>
    </lineage>
</organism>
<dbReference type="GO" id="GO:0042167">
    <property type="term" value="P:heme catabolic process"/>
    <property type="evidence" value="ECO:0007669"/>
    <property type="project" value="TreeGrafter"/>
</dbReference>
<dbReference type="PANTHER" id="PTHR47878:SF2">
    <property type="entry name" value="OXIDOREDUCTASE FAD_NAD(P)-BINDING DOMAIN PROTEIN"/>
    <property type="match status" value="1"/>
</dbReference>
<gene>
    <name evidence="6" type="ORF">KZZ10_12365</name>
</gene>
<evidence type="ECO:0000313" key="6">
    <source>
        <dbReference type="EMBL" id="MBZ1351442.1"/>
    </source>
</evidence>
<dbReference type="Pfam" id="PF00175">
    <property type="entry name" value="NAD_binding_1"/>
    <property type="match status" value="1"/>
</dbReference>
<keyword evidence="3" id="KW-0547">Nucleotide-binding</keyword>
<dbReference type="GO" id="GO:0034599">
    <property type="term" value="P:cellular response to oxidative stress"/>
    <property type="evidence" value="ECO:0007669"/>
    <property type="project" value="TreeGrafter"/>
</dbReference>
<dbReference type="PANTHER" id="PTHR47878">
    <property type="entry name" value="OXIDOREDUCTASE FAD/NAD(P)-BINDING DOMAIN PROTEIN"/>
    <property type="match status" value="1"/>
</dbReference>
<keyword evidence="7" id="KW-1185">Reference proteome</keyword>
<dbReference type="SUPFAM" id="SSF63380">
    <property type="entry name" value="Riboflavin synthase domain-like"/>
    <property type="match status" value="1"/>
</dbReference>
<dbReference type="Gene3D" id="2.40.30.10">
    <property type="entry name" value="Translation factors"/>
    <property type="match status" value="1"/>
</dbReference>
<proteinExistence type="inferred from homology"/>
<dbReference type="SUPFAM" id="SSF52343">
    <property type="entry name" value="Ferredoxin reductase-like, C-terminal NADP-linked domain"/>
    <property type="match status" value="1"/>
</dbReference>
<dbReference type="InterPro" id="IPR033892">
    <property type="entry name" value="FNR_bac"/>
</dbReference>
<dbReference type="InterPro" id="IPR001433">
    <property type="entry name" value="OxRdtase_FAD/NAD-bd"/>
</dbReference>
<dbReference type="RefSeq" id="WP_259662210.1">
    <property type="nucleotide sequence ID" value="NZ_JAHXRI010000010.1"/>
</dbReference>
<protein>
    <recommendedName>
        <fullName evidence="2">ferredoxin--NADP(+) reductase</fullName>
        <ecNumber evidence="2">1.18.1.2</ecNumber>
    </recommendedName>
</protein>
<dbReference type="AlphaFoldDB" id="A0A953T5Y3"/>
<reference evidence="6" key="1">
    <citation type="submission" date="2021-07" db="EMBL/GenBank/DDBJ databases">
        <title>New genus and species of the family Alcaligenaceae.</title>
        <authorList>
            <person name="Hahn M.W."/>
        </authorList>
    </citation>
    <scope>NUCLEOTIDE SEQUENCE</scope>
    <source>
        <strain evidence="6">LF4-65</strain>
    </source>
</reference>
<dbReference type="InterPro" id="IPR039261">
    <property type="entry name" value="FNR_nucleotide-bd"/>
</dbReference>